<proteinExistence type="predicted"/>
<accession>A0A8S5STV2</accession>
<dbReference type="EMBL" id="BK032675">
    <property type="protein sequence ID" value="DAF54227.1"/>
    <property type="molecule type" value="Genomic_DNA"/>
</dbReference>
<organism evidence="1">
    <name type="scientific">Siphoviridae sp. ct8hB11</name>
    <dbReference type="NCBI Taxonomy" id="2827790"/>
    <lineage>
        <taxon>Viruses</taxon>
        <taxon>Duplodnaviria</taxon>
        <taxon>Heunggongvirae</taxon>
        <taxon>Uroviricota</taxon>
        <taxon>Caudoviricetes</taxon>
    </lineage>
</organism>
<reference evidence="1" key="1">
    <citation type="journal article" date="2021" name="Proc. Natl. Acad. Sci. U.S.A.">
        <title>A Catalog of Tens of Thousands of Viruses from Human Metagenomes Reveals Hidden Associations with Chronic Diseases.</title>
        <authorList>
            <person name="Tisza M.J."/>
            <person name="Buck C.B."/>
        </authorList>
    </citation>
    <scope>NUCLEOTIDE SEQUENCE</scope>
    <source>
        <strain evidence="1">Ct8hB11</strain>
    </source>
</reference>
<name>A0A8S5STV2_9CAUD</name>
<dbReference type="GO" id="GO:0000428">
    <property type="term" value="C:DNA-directed RNA polymerase complex"/>
    <property type="evidence" value="ECO:0007669"/>
    <property type="project" value="UniProtKB-KW"/>
</dbReference>
<keyword evidence="1" id="KW-0804">Transcription</keyword>
<protein>
    <submittedName>
        <fullName evidence="1">DNA-directed RNA polymerase II subunit</fullName>
    </submittedName>
</protein>
<sequence>MYKCYECGEVFDGDYCPKCGSDDFEKLCVVCGDAGADDGICDVCLNHYATDYEALEKASNKCRGDDRRIPELAASVLSDEQIKTALFQYIERNKIDCSAFIKDDRGWFADFLEEEKERGSQL</sequence>
<evidence type="ECO:0000313" key="1">
    <source>
        <dbReference type="EMBL" id="DAF54227.1"/>
    </source>
</evidence>
<keyword evidence="1" id="KW-0240">DNA-directed RNA polymerase</keyword>